<evidence type="ECO:0000313" key="3">
    <source>
        <dbReference type="Proteomes" id="UP000008363"/>
    </source>
</evidence>
<comment type="caution">
    <text evidence="2">The sequence shown here is derived from an EMBL/GenBank/DDBJ whole genome shotgun (WGS) entry which is preliminary data.</text>
</comment>
<organism evidence="2 3">
    <name type="scientific">Gordonia rhizosphera NBRC 16068</name>
    <dbReference type="NCBI Taxonomy" id="1108045"/>
    <lineage>
        <taxon>Bacteria</taxon>
        <taxon>Bacillati</taxon>
        <taxon>Actinomycetota</taxon>
        <taxon>Actinomycetes</taxon>
        <taxon>Mycobacteriales</taxon>
        <taxon>Gordoniaceae</taxon>
        <taxon>Gordonia</taxon>
    </lineage>
</organism>
<name>K6VCM6_9ACTN</name>
<feature type="signal peptide" evidence="1">
    <location>
        <begin position="1"/>
        <end position="33"/>
    </location>
</feature>
<dbReference type="EMBL" id="BAHC01000249">
    <property type="protein sequence ID" value="GAB93968.1"/>
    <property type="molecule type" value="Genomic_DNA"/>
</dbReference>
<accession>K6VCM6</accession>
<reference evidence="2 3" key="1">
    <citation type="submission" date="2012-08" db="EMBL/GenBank/DDBJ databases">
        <title>Whole genome shotgun sequence of Gordonia rhizosphera NBRC 16068.</title>
        <authorList>
            <person name="Takarada H."/>
            <person name="Isaki S."/>
            <person name="Hosoyama A."/>
            <person name="Tsuchikane K."/>
            <person name="Katsumata H."/>
            <person name="Baba S."/>
            <person name="Ohji S."/>
            <person name="Yamazaki S."/>
            <person name="Fujita N."/>
        </authorList>
    </citation>
    <scope>NUCLEOTIDE SEQUENCE [LARGE SCALE GENOMIC DNA]</scope>
    <source>
        <strain evidence="2 3">NBRC 16068</strain>
    </source>
</reference>
<gene>
    <name evidence="2" type="ORF">GORHZ_249_00040</name>
</gene>
<evidence type="ECO:0000256" key="1">
    <source>
        <dbReference type="SAM" id="SignalP"/>
    </source>
</evidence>
<dbReference type="RefSeq" id="WP_006339644.1">
    <property type="nucleotide sequence ID" value="NZ_BAHC01000249.1"/>
</dbReference>
<keyword evidence="3" id="KW-1185">Reference proteome</keyword>
<sequence length="173" mass="18108">MGSWCRGRGGSSKARRRAAVGALAVLTAATTGAGVAAAIPEYSDPNLATTLRCDSPDPWSGQPIPIRVDVYNQIAFPADGLPGPAISLIASDGATPSPVFEYTISTRVDWRNLDTGRTGSVTVPTRARTVTWQVDLHPGGGRVAFTIHQKIGVMAFVPMVNARYSSCAGHTTA</sequence>
<dbReference type="eggNOG" id="ENOG5033YSH">
    <property type="taxonomic scope" value="Bacteria"/>
</dbReference>
<feature type="chain" id="PRO_5038914633" evidence="1">
    <location>
        <begin position="34"/>
        <end position="173"/>
    </location>
</feature>
<dbReference type="STRING" id="1108045.GORHZ_249_00040"/>
<proteinExistence type="predicted"/>
<dbReference type="Proteomes" id="UP000008363">
    <property type="component" value="Unassembled WGS sequence"/>
</dbReference>
<protein>
    <submittedName>
        <fullName evidence="2">Uncharacterized protein</fullName>
    </submittedName>
</protein>
<keyword evidence="1" id="KW-0732">Signal</keyword>
<evidence type="ECO:0000313" key="2">
    <source>
        <dbReference type="EMBL" id="GAB93968.1"/>
    </source>
</evidence>
<dbReference type="AlphaFoldDB" id="K6VCM6"/>